<dbReference type="RefSeq" id="WP_181608757.1">
    <property type="nucleotide sequence ID" value="NZ_BAABAM010000001.1"/>
</dbReference>
<dbReference type="Gene3D" id="3.40.50.620">
    <property type="entry name" value="HUPs"/>
    <property type="match status" value="2"/>
</dbReference>
<comment type="caution">
    <text evidence="3">The sequence shown here is derived from an EMBL/GenBank/DDBJ whole genome shotgun (WGS) entry which is preliminary data.</text>
</comment>
<dbReference type="InterPro" id="IPR014729">
    <property type="entry name" value="Rossmann-like_a/b/a_fold"/>
</dbReference>
<reference evidence="3 4" key="1">
    <citation type="submission" date="2020-07" db="EMBL/GenBank/DDBJ databases">
        <title>Genomic Encyclopedia of Type Strains, Phase IV (KMG-IV): sequencing the most valuable type-strain genomes for metagenomic binning, comparative biology and taxonomic classification.</title>
        <authorList>
            <person name="Goeker M."/>
        </authorList>
    </citation>
    <scope>NUCLEOTIDE SEQUENCE [LARGE SCALE GENOMIC DNA]</scope>
    <source>
        <strain evidence="3 4">DSM 45533</strain>
    </source>
</reference>
<accession>A0A7W0CFE9</accession>
<dbReference type="AlphaFoldDB" id="A0A7W0CFE9"/>
<dbReference type="InterPro" id="IPR006016">
    <property type="entry name" value="UspA"/>
</dbReference>
<feature type="domain" description="UspA" evidence="2">
    <location>
        <begin position="2"/>
        <end position="122"/>
    </location>
</feature>
<protein>
    <submittedName>
        <fullName evidence="3">Nucleotide-binding universal stress UspA family protein</fullName>
    </submittedName>
</protein>
<name>A0A7W0CFE9_9ACTN</name>
<keyword evidence="4" id="KW-1185">Reference proteome</keyword>
<proteinExistence type="predicted"/>
<sequence length="270" mass="29057">MGYDGSAAAERAAQWAVAEAIGRRLPLTLCRGWKWPYPKWPGERIPEDLAARMPQRVLDGLAGRLRRSHPLLDVGTILERASSAALLASLSEHADLLVVGARRGSLGARVATGAPCPVVVVRGESSGPVVLGFGASYEAMRLAAEEAVLRQVPLKVLVAGADDLTRSQRSGWAWSELQHWRHHYAQLQADVETVGRAPKAALLEASWQAGLIVVGSSGPISRTLVRHAACPVAIVGRVRTEVLPDQDQRPWAGRPAAGVMEPTHQRRRAS</sequence>
<evidence type="ECO:0000313" key="3">
    <source>
        <dbReference type="EMBL" id="MBA2890027.1"/>
    </source>
</evidence>
<evidence type="ECO:0000259" key="2">
    <source>
        <dbReference type="Pfam" id="PF00582"/>
    </source>
</evidence>
<evidence type="ECO:0000313" key="4">
    <source>
        <dbReference type="Proteomes" id="UP000530928"/>
    </source>
</evidence>
<feature type="region of interest" description="Disordered" evidence="1">
    <location>
        <begin position="246"/>
        <end position="270"/>
    </location>
</feature>
<dbReference type="EMBL" id="JACDUR010000001">
    <property type="protein sequence ID" value="MBA2890027.1"/>
    <property type="molecule type" value="Genomic_DNA"/>
</dbReference>
<dbReference type="SUPFAM" id="SSF52402">
    <property type="entry name" value="Adenine nucleotide alpha hydrolases-like"/>
    <property type="match status" value="2"/>
</dbReference>
<evidence type="ECO:0000256" key="1">
    <source>
        <dbReference type="SAM" id="MobiDB-lite"/>
    </source>
</evidence>
<organism evidence="3 4">
    <name type="scientific">Nonomuraea soli</name>
    <dbReference type="NCBI Taxonomy" id="1032476"/>
    <lineage>
        <taxon>Bacteria</taxon>
        <taxon>Bacillati</taxon>
        <taxon>Actinomycetota</taxon>
        <taxon>Actinomycetes</taxon>
        <taxon>Streptosporangiales</taxon>
        <taxon>Streptosporangiaceae</taxon>
        <taxon>Nonomuraea</taxon>
    </lineage>
</organism>
<gene>
    <name evidence="3" type="ORF">HNR30_001362</name>
</gene>
<dbReference type="Proteomes" id="UP000530928">
    <property type="component" value="Unassembled WGS sequence"/>
</dbReference>
<dbReference type="Pfam" id="PF00582">
    <property type="entry name" value="Usp"/>
    <property type="match status" value="1"/>
</dbReference>